<gene>
    <name evidence="2" type="primary">ORF40</name>
</gene>
<organism evidence="2">
    <name type="scientific">Common bottlenose dolphin gammaherpesvirus 1 strain Sarasota</name>
    <dbReference type="NCBI Taxonomy" id="2022783"/>
    <lineage>
        <taxon>Viruses</taxon>
        <taxon>Duplodnaviria</taxon>
        <taxon>Heunggongvirae</taxon>
        <taxon>Peploviricota</taxon>
        <taxon>Herviviricetes</taxon>
        <taxon>Herpesvirales</taxon>
        <taxon>Orthoherpesviridae</taxon>
        <taxon>Gammaherpesvirinae</taxon>
        <taxon>Bossavirus</taxon>
        <taxon>Bossavirus delphinidgamma1</taxon>
        <taxon>Delphinid gammaherpesvirus 1</taxon>
    </lineage>
</organism>
<dbReference type="Proteomes" id="UP000214863">
    <property type="component" value="Segment"/>
</dbReference>
<dbReference type="GO" id="GO:0019079">
    <property type="term" value="P:viral genome replication"/>
    <property type="evidence" value="ECO:0007669"/>
    <property type="project" value="InterPro"/>
</dbReference>
<evidence type="ECO:0000313" key="3">
    <source>
        <dbReference type="Proteomes" id="UP000214863"/>
    </source>
</evidence>
<evidence type="ECO:0000313" key="2">
    <source>
        <dbReference type="EMBL" id="ARW78103.1"/>
    </source>
</evidence>
<dbReference type="InterPro" id="IPR008650">
    <property type="entry name" value="Helicase-primas_cplx_Herpesvir"/>
</dbReference>
<name>A0A1Z1NEI7_9GAMA</name>
<accession>A0A1Z1NEI7</accession>
<keyword evidence="2" id="KW-0347">Helicase</keyword>
<dbReference type="Pfam" id="PF03324">
    <property type="entry name" value="Herpes_HEPA"/>
    <property type="match status" value="1"/>
</dbReference>
<dbReference type="InterPro" id="IPR004996">
    <property type="entry name" value="HSV_HEPA"/>
</dbReference>
<proteinExistence type="predicted"/>
<dbReference type="OrthoDB" id="10682at10239"/>
<keyword evidence="2" id="KW-0547">Nucleotide-binding</keyword>
<dbReference type="GeneID" id="33194253"/>
<dbReference type="GO" id="GO:0004386">
    <property type="term" value="F:helicase activity"/>
    <property type="evidence" value="ECO:0007669"/>
    <property type="project" value="UniProtKB-KW"/>
</dbReference>
<sequence length="699" mass="77404">MEHPENDRRVVAAITGVHFYNVLRVAHGCFPLWCVQFTRAGPGAAAAPGRPTPVAPRPAERGPEVCFVLGEKMSHTGAPAHPDLQEPHIGHLAHADFMEWEIAQRVKNPLIAGAFQGAGRLFRLTLSSENILRGLEELSSDSRIPLAGAYFYGSCKTSTPEPPSDKAPGDNPRAREQECWFHDFRDETLEELEIYIKTKDGMYAFSTSDPPGERSAKRARGEELPIHDIFAPADAALTVEDHPFKLRVVRPPYHVLWAHRDATWNGSLVSFMQSLYRKTYPETYTGVKPVLAYAFPRGAPSGSTFPPFFPSFPFTPIKFDQPRSLTSGTSGPPFDARILMDVCRGVSQTPTANLLILPSRAQQRALHERAIPYHGPGWPAWHSEMNLAMCDGEDEHTIHIREPCTFLEVDFNAALCHLLALRAPGESTGPPRPAAPFRDHGAPEVLQDLVAYGDATARSRVANAYNYTLHKILKHFSQHGFTWVAIHRGAVYFTTPDAQISESEVSRLSASAFPSSDVATVPFNLVEFHLSAPKALAIAHVHGELFISRHESPASHSPPADTPVTSWTSSLHALAQQSDHGSPSGDIASRISAMMPTYFQNRRNADFWTVSQMHVAETPKGPLKPPRAIDCRGRKNRFIKTLAGFVCWNDAWETPVSVDYYYYLLYAAQVMSKLCGREDPIDPPMTTRLDGMARVLSLL</sequence>
<dbReference type="EMBL" id="KY965444">
    <property type="protein sequence ID" value="ARW78103.1"/>
    <property type="molecule type" value="Genomic_DNA"/>
</dbReference>
<keyword evidence="2" id="KW-0067">ATP-binding</keyword>
<keyword evidence="3" id="KW-1185">Reference proteome</keyword>
<dbReference type="Pfam" id="PF05774">
    <property type="entry name" value="Herpes_heli_pri"/>
    <property type="match status" value="1"/>
</dbReference>
<protein>
    <submittedName>
        <fullName evidence="2">Helicase-primase subunit</fullName>
    </submittedName>
</protein>
<feature type="domain" description="Herpesvirus helicase-primase complex component" evidence="1">
    <location>
        <begin position="581"/>
        <end position="699"/>
    </location>
</feature>
<dbReference type="RefSeq" id="YP_009388541.1">
    <property type="nucleotide sequence ID" value="NC_035117.1"/>
</dbReference>
<evidence type="ECO:0000259" key="1">
    <source>
        <dbReference type="Pfam" id="PF05774"/>
    </source>
</evidence>
<dbReference type="KEGG" id="vg:33194253"/>
<reference evidence="2" key="1">
    <citation type="submission" date="2017-04" db="EMBL/GenBank/DDBJ databases">
        <title>Genome sequence of delphinid gammaherpesvirus 1 from an Atlantic bottlenose dolphin (Tursiops truncatus).</title>
        <authorList>
            <person name="Davison A.J."/>
            <person name="Subramaniam K."/>
            <person name="Kerr K."/>
            <person name="Jacob J.J."/>
            <person name="Landrau-Giovannetti N."/>
            <person name="Waltzek T.B."/>
        </authorList>
    </citation>
    <scope>NUCLEOTIDE SEQUENCE [LARGE SCALE GENOMIC DNA]</scope>
    <source>
        <strain evidence="2">Sarasota</strain>
    </source>
</reference>
<keyword evidence="2" id="KW-0378">Hydrolase</keyword>